<reference evidence="1" key="1">
    <citation type="submission" date="2018-11" db="EMBL/GenBank/DDBJ databases">
        <authorList>
            <consortium name="Pathogen Informatics"/>
        </authorList>
    </citation>
    <scope>NUCLEOTIDE SEQUENCE</scope>
</reference>
<dbReference type="GO" id="GO:0000166">
    <property type="term" value="F:nucleotide binding"/>
    <property type="evidence" value="ECO:0007669"/>
    <property type="project" value="InterPro"/>
</dbReference>
<name>A0A448XDX7_9PLAT</name>
<comment type="caution">
    <text evidence="1">The sequence shown here is derived from an EMBL/GenBank/DDBJ whole genome shotgun (WGS) entry which is preliminary data.</text>
</comment>
<keyword evidence="2" id="KW-1185">Reference proteome</keyword>
<proteinExistence type="predicted"/>
<sequence length="77" mass="8879">MYLTVNWCSWIMGPNEDPRPFSREDQAMLTEQVIEPMAADGLRTIGIAYKRFVSNERVRLTRVDLDERSEDGGFLIA</sequence>
<dbReference type="OrthoDB" id="5851245at2759"/>
<accession>A0A448XDX7</accession>
<dbReference type="SUPFAM" id="SSF81660">
    <property type="entry name" value="Metal cation-transporting ATPase, ATP-binding domain N"/>
    <property type="match status" value="1"/>
</dbReference>
<dbReference type="Pfam" id="PF13246">
    <property type="entry name" value="Cation_ATPase"/>
    <property type="match status" value="1"/>
</dbReference>
<protein>
    <submittedName>
        <fullName evidence="1">Uncharacterized protein</fullName>
    </submittedName>
</protein>
<dbReference type="InterPro" id="IPR023299">
    <property type="entry name" value="ATPase_P-typ_cyto_dom_N"/>
</dbReference>
<dbReference type="AlphaFoldDB" id="A0A448XDX7"/>
<dbReference type="EMBL" id="CAAALY010247881">
    <property type="protein sequence ID" value="VEL34543.1"/>
    <property type="molecule type" value="Genomic_DNA"/>
</dbReference>
<dbReference type="Proteomes" id="UP000784294">
    <property type="component" value="Unassembled WGS sequence"/>
</dbReference>
<dbReference type="Gene3D" id="3.40.1110.10">
    <property type="entry name" value="Calcium-transporting ATPase, cytoplasmic domain N"/>
    <property type="match status" value="1"/>
</dbReference>
<gene>
    <name evidence="1" type="ORF">PXEA_LOCUS27983</name>
</gene>
<organism evidence="1 2">
    <name type="scientific">Protopolystoma xenopodis</name>
    <dbReference type="NCBI Taxonomy" id="117903"/>
    <lineage>
        <taxon>Eukaryota</taxon>
        <taxon>Metazoa</taxon>
        <taxon>Spiralia</taxon>
        <taxon>Lophotrochozoa</taxon>
        <taxon>Platyhelminthes</taxon>
        <taxon>Monogenea</taxon>
        <taxon>Polyopisthocotylea</taxon>
        <taxon>Polystomatidea</taxon>
        <taxon>Polystomatidae</taxon>
        <taxon>Protopolystoma</taxon>
    </lineage>
</organism>
<evidence type="ECO:0000313" key="1">
    <source>
        <dbReference type="EMBL" id="VEL34543.1"/>
    </source>
</evidence>
<evidence type="ECO:0000313" key="2">
    <source>
        <dbReference type="Proteomes" id="UP000784294"/>
    </source>
</evidence>